<evidence type="ECO:0000259" key="3">
    <source>
        <dbReference type="Pfam" id="PF02678"/>
    </source>
</evidence>
<name>A0A3D9S9H9_9BACL</name>
<evidence type="ECO:0000313" key="4">
    <source>
        <dbReference type="EMBL" id="REE87466.1"/>
    </source>
</evidence>
<proteinExistence type="inferred from homology"/>
<comment type="caution">
    <text evidence="4">The sequence shown here is derived from an EMBL/GenBank/DDBJ whole genome shotgun (WGS) entry which is preliminary data.</text>
</comment>
<dbReference type="EMBL" id="QTTN01000009">
    <property type="protein sequence ID" value="REE87466.1"/>
    <property type="molecule type" value="Genomic_DNA"/>
</dbReference>
<dbReference type="SUPFAM" id="SSF51182">
    <property type="entry name" value="RmlC-like cupins"/>
    <property type="match status" value="1"/>
</dbReference>
<organism evidence="4 5">
    <name type="scientific">Paenibacillus taihuensis</name>
    <dbReference type="NCBI Taxonomy" id="1156355"/>
    <lineage>
        <taxon>Bacteria</taxon>
        <taxon>Bacillati</taxon>
        <taxon>Bacillota</taxon>
        <taxon>Bacilli</taxon>
        <taxon>Bacillales</taxon>
        <taxon>Paenibacillaceae</taxon>
        <taxon>Paenibacillus</taxon>
    </lineage>
</organism>
<evidence type="ECO:0000256" key="1">
    <source>
        <dbReference type="ARBA" id="ARBA00008416"/>
    </source>
</evidence>
<dbReference type="Gene3D" id="2.60.120.10">
    <property type="entry name" value="Jelly Rolls"/>
    <property type="match status" value="1"/>
</dbReference>
<dbReference type="OrthoDB" id="321327at2"/>
<dbReference type="RefSeq" id="WP_116188909.1">
    <property type="nucleotide sequence ID" value="NZ_QTTN01000009.1"/>
</dbReference>
<dbReference type="InterPro" id="IPR003829">
    <property type="entry name" value="Pirin_N_dom"/>
</dbReference>
<gene>
    <name evidence="4" type="ORF">A8990_109112</name>
</gene>
<keyword evidence="5" id="KW-1185">Reference proteome</keyword>
<accession>A0A3D9S9H9</accession>
<sequence length="254" mass="28279">MKITVYEAHEQGIGQFDNGKIIEQKPIAFSHEPTAVKRIGPLFYWAWGYAEKGGIVPLHPHQGFEIMSYVLNGNLAHKDTLGTKSTVGPGGIQLMQTGSGMYHEEESFGDDVEGFQIWFEPNLRETMRLSPSYQQFENQDFPVTKTDGNTVKTIIGHDSPVTLMTDVKMWDLKQAPSSSYRYQIPSGYSLAILVIRGDGVIIDSHTVVAIDHKDFVVIDAESRSEVIFHSGGEGMQTIIIEVPTIPNYSLYPKG</sequence>
<dbReference type="AlphaFoldDB" id="A0A3D9S9H9"/>
<feature type="domain" description="Pirin N-terminal" evidence="3">
    <location>
        <begin position="56"/>
        <end position="118"/>
    </location>
</feature>
<reference evidence="4 5" key="1">
    <citation type="submission" date="2018-08" db="EMBL/GenBank/DDBJ databases">
        <title>Genomic Encyclopedia of Type Strains, Phase III (KMG-III): the genomes of soil and plant-associated and newly described type strains.</title>
        <authorList>
            <person name="Whitman W."/>
        </authorList>
    </citation>
    <scope>NUCLEOTIDE SEQUENCE [LARGE SCALE GENOMIC DNA]</scope>
    <source>
        <strain evidence="4 5">CGMCC 1.10966</strain>
    </source>
</reference>
<dbReference type="InterPro" id="IPR012093">
    <property type="entry name" value="Pirin"/>
</dbReference>
<comment type="similarity">
    <text evidence="1 2">Belongs to the pirin family.</text>
</comment>
<dbReference type="InterPro" id="IPR011051">
    <property type="entry name" value="RmlC_Cupin_sf"/>
</dbReference>
<protein>
    <recommendedName>
        <fullName evidence="3">Pirin N-terminal domain-containing protein</fullName>
    </recommendedName>
</protein>
<evidence type="ECO:0000256" key="2">
    <source>
        <dbReference type="RuleBase" id="RU003457"/>
    </source>
</evidence>
<evidence type="ECO:0000313" key="5">
    <source>
        <dbReference type="Proteomes" id="UP000256304"/>
    </source>
</evidence>
<dbReference type="PANTHER" id="PTHR13903:SF8">
    <property type="entry name" value="PIRIN"/>
    <property type="match status" value="1"/>
</dbReference>
<dbReference type="Proteomes" id="UP000256304">
    <property type="component" value="Unassembled WGS sequence"/>
</dbReference>
<dbReference type="InterPro" id="IPR014710">
    <property type="entry name" value="RmlC-like_jellyroll"/>
</dbReference>
<dbReference type="PANTHER" id="PTHR13903">
    <property type="entry name" value="PIRIN-RELATED"/>
    <property type="match status" value="1"/>
</dbReference>
<dbReference type="Pfam" id="PF02678">
    <property type="entry name" value="Pirin"/>
    <property type="match status" value="1"/>
</dbReference>